<dbReference type="InterPro" id="IPR012910">
    <property type="entry name" value="Plug_dom"/>
</dbReference>
<organism evidence="14 15">
    <name type="scientific">Gluconobacter cerinus</name>
    <dbReference type="NCBI Taxonomy" id="38307"/>
    <lineage>
        <taxon>Bacteria</taxon>
        <taxon>Pseudomonadati</taxon>
        <taxon>Pseudomonadota</taxon>
        <taxon>Alphaproteobacteria</taxon>
        <taxon>Acetobacterales</taxon>
        <taxon>Acetobacteraceae</taxon>
        <taxon>Gluconobacter</taxon>
    </lineage>
</organism>
<accession>A0A1B6VGH3</accession>
<dbReference type="InterPro" id="IPR036942">
    <property type="entry name" value="Beta-barrel_TonB_sf"/>
</dbReference>
<keyword evidence="3" id="KW-1134">Transmembrane beta strand</keyword>
<gene>
    <name evidence="14" type="ORF">A0123_02998</name>
</gene>
<keyword evidence="7" id="KW-0408">Iron</keyword>
<comment type="caution">
    <text evidence="14">The sequence shown here is derived from an EMBL/GenBank/DDBJ whole genome shotgun (WGS) entry which is preliminary data.</text>
</comment>
<dbReference type="OrthoDB" id="593427at2"/>
<evidence type="ECO:0000256" key="9">
    <source>
        <dbReference type="ARBA" id="ARBA00023136"/>
    </source>
</evidence>
<dbReference type="RefSeq" id="WP_064275433.1">
    <property type="nucleotide sequence ID" value="NZ_LUTU01000017.1"/>
</dbReference>
<feature type="domain" description="TonB-dependent receptor plug" evidence="13">
    <location>
        <begin position="86"/>
        <end position="186"/>
    </location>
</feature>
<evidence type="ECO:0000313" key="14">
    <source>
        <dbReference type="EMBL" id="OAJ66321.1"/>
    </source>
</evidence>
<keyword evidence="5" id="KW-0812">Transmembrane</keyword>
<dbReference type="Proteomes" id="UP000077786">
    <property type="component" value="Unassembled WGS sequence"/>
</dbReference>
<evidence type="ECO:0000256" key="5">
    <source>
        <dbReference type="ARBA" id="ARBA00022692"/>
    </source>
</evidence>
<evidence type="ECO:0000256" key="10">
    <source>
        <dbReference type="ARBA" id="ARBA00023237"/>
    </source>
</evidence>
<dbReference type="EMBL" id="LUTU01000017">
    <property type="protein sequence ID" value="OAJ66321.1"/>
    <property type="molecule type" value="Genomic_DNA"/>
</dbReference>
<dbReference type="InterPro" id="IPR039426">
    <property type="entry name" value="TonB-dep_rcpt-like"/>
</dbReference>
<feature type="compositionally biased region" description="Low complexity" evidence="11">
    <location>
        <begin position="47"/>
        <end position="56"/>
    </location>
</feature>
<dbReference type="Pfam" id="PF07715">
    <property type="entry name" value="Plug"/>
    <property type="match status" value="1"/>
</dbReference>
<evidence type="ECO:0000259" key="13">
    <source>
        <dbReference type="Pfam" id="PF07715"/>
    </source>
</evidence>
<evidence type="ECO:0000256" key="6">
    <source>
        <dbReference type="ARBA" id="ARBA00022729"/>
    </source>
</evidence>
<dbReference type="GO" id="GO:0015344">
    <property type="term" value="F:siderophore uptake transmembrane transporter activity"/>
    <property type="evidence" value="ECO:0007669"/>
    <property type="project" value="TreeGrafter"/>
</dbReference>
<dbReference type="InterPro" id="IPR037066">
    <property type="entry name" value="Plug_dom_sf"/>
</dbReference>
<keyword evidence="6 12" id="KW-0732">Signal</keyword>
<keyword evidence="4" id="KW-0410">Iron transport</keyword>
<evidence type="ECO:0000256" key="8">
    <source>
        <dbReference type="ARBA" id="ARBA00023065"/>
    </source>
</evidence>
<evidence type="ECO:0000256" key="11">
    <source>
        <dbReference type="SAM" id="MobiDB-lite"/>
    </source>
</evidence>
<dbReference type="PANTHER" id="PTHR32552:SF89">
    <property type="entry name" value="CATECHOLATE SIDEROPHORE RECEPTOR FIU"/>
    <property type="match status" value="1"/>
</dbReference>
<evidence type="ECO:0000256" key="7">
    <source>
        <dbReference type="ARBA" id="ARBA00023004"/>
    </source>
</evidence>
<feature type="chain" id="PRO_5008589929" evidence="12">
    <location>
        <begin position="25"/>
        <end position="795"/>
    </location>
</feature>
<evidence type="ECO:0000256" key="2">
    <source>
        <dbReference type="ARBA" id="ARBA00022448"/>
    </source>
</evidence>
<dbReference type="GO" id="GO:0009279">
    <property type="term" value="C:cell outer membrane"/>
    <property type="evidence" value="ECO:0007669"/>
    <property type="project" value="UniProtKB-SubCell"/>
</dbReference>
<proteinExistence type="predicted"/>
<evidence type="ECO:0000313" key="15">
    <source>
        <dbReference type="Proteomes" id="UP000077786"/>
    </source>
</evidence>
<evidence type="ECO:0000256" key="12">
    <source>
        <dbReference type="SAM" id="SignalP"/>
    </source>
</evidence>
<dbReference type="PATRIC" id="fig|38307.3.peg.3138"/>
<keyword evidence="9" id="KW-0472">Membrane</keyword>
<dbReference type="SUPFAM" id="SSF56935">
    <property type="entry name" value="Porins"/>
    <property type="match status" value="1"/>
</dbReference>
<evidence type="ECO:0000256" key="1">
    <source>
        <dbReference type="ARBA" id="ARBA00004571"/>
    </source>
</evidence>
<dbReference type="AlphaFoldDB" id="A0A1B6VGH3"/>
<evidence type="ECO:0000256" key="3">
    <source>
        <dbReference type="ARBA" id="ARBA00022452"/>
    </source>
</evidence>
<feature type="region of interest" description="Disordered" evidence="11">
    <location>
        <begin position="26"/>
        <end position="56"/>
    </location>
</feature>
<reference evidence="14 15" key="1">
    <citation type="submission" date="2016-03" db="EMBL/GenBank/DDBJ databases">
        <title>Draft genome sequence of Gluconobacter cerinus strain CECT 9110.</title>
        <authorList>
            <person name="Sainz F."/>
            <person name="Mas A."/>
            <person name="Torija M.J."/>
        </authorList>
    </citation>
    <scope>NUCLEOTIDE SEQUENCE [LARGE SCALE GENOMIC DNA]</scope>
    <source>
        <strain evidence="14 15">CECT 9110</strain>
    </source>
</reference>
<comment type="subcellular location">
    <subcellularLocation>
        <location evidence="1">Cell outer membrane</location>
        <topology evidence="1">Multi-pass membrane protein</topology>
    </subcellularLocation>
</comment>
<keyword evidence="2" id="KW-0813">Transport</keyword>
<sequence length="795" mass="85915">MSASREFPALLTLILLTLGGTAQAADEQSSDHDVMHRQPIPSRTPKKAATTHAPAPVRKAEEIHVRTETLSGGVTNTTPGGGLMPVQTVPRMQSGVTRDYIAKQSPTTNTLNLLQMSPGAVVANSDPLGLADHTSITVRGLDQTEIGLVFEGMPAGDPIYGIADTSEWADTENIGRVDLAQGSSDIAAPVYNAGGGQITETLLDPSHKAGALLSLSGGTHATNKDFLRLDSGEIGHSGVRAFMSGSYTRNNNWRGPGTNRRYHVDSKVVKEWGADNRASAVFTWNTIDESPTRYLSLAQWKKYGKSYNYSGEYTPGSTTYYRLYQYKRSSMMISAPSHFTLAKGLTADIAPYYQWMSGSVPSGTTLTPGSLYLGNQSAGTVSFPTLYNGKAVAAAIAGSNSFNTGFSGHFTLKTGINTLKVGYWYSNLTKNSLYDYSPVSAAGDIINNNIRTQNGSILATKNFHMMQQVNGFFIEDGLSLLNHRLDLTAGFKAVLLARSGTNNIPGATYRWGTNSAVPLPRFEASYKIDKNNQIFIDAVTNFHAPMSDVPYYDAFSVSTGKISTAGKTDLKNEYSISEEIGYRHTGLINASIGFFNYNFTNRQISTSVYVDGALTTNLINAGGQTTRGAQVEISLRPWHHLSPYVSGQYLHATIDNNLAVGNDLLPTKGKSAVLTPKFSASAGISYDDGQFFGNVFFNYVDSQYSTFMNDESIPAYKTANMTLGYRMKTYHFIHRPTIQLNLVNLGDSNYLSSAYTVRTNAKTTKGIYGTSVAGTAPSYYLGGGFAAVTSITLGF</sequence>
<dbReference type="PANTHER" id="PTHR32552">
    <property type="entry name" value="FERRICHROME IRON RECEPTOR-RELATED"/>
    <property type="match status" value="1"/>
</dbReference>
<feature type="signal peptide" evidence="12">
    <location>
        <begin position="1"/>
        <end position="24"/>
    </location>
</feature>
<protein>
    <submittedName>
        <fullName evidence="14">TonB-dependent receptor</fullName>
    </submittedName>
</protein>
<dbReference type="Gene3D" id="2.40.170.20">
    <property type="entry name" value="TonB-dependent receptor, beta-barrel domain"/>
    <property type="match status" value="1"/>
</dbReference>
<name>A0A1B6VGH3_9PROT</name>
<keyword evidence="14" id="KW-0675">Receptor</keyword>
<keyword evidence="8" id="KW-0406">Ion transport</keyword>
<evidence type="ECO:0000256" key="4">
    <source>
        <dbReference type="ARBA" id="ARBA00022496"/>
    </source>
</evidence>
<dbReference type="Gene3D" id="2.170.130.10">
    <property type="entry name" value="TonB-dependent receptor, plug domain"/>
    <property type="match status" value="1"/>
</dbReference>
<keyword evidence="10" id="KW-0998">Cell outer membrane</keyword>